<evidence type="ECO:0000313" key="7">
    <source>
        <dbReference type="EMBL" id="GGW51743.1"/>
    </source>
</evidence>
<gene>
    <name evidence="7" type="ORF">GCM10007383_38900</name>
</gene>
<dbReference type="GO" id="GO:0005576">
    <property type="term" value="C:extracellular region"/>
    <property type="evidence" value="ECO:0007669"/>
    <property type="project" value="UniProtKB-SubCell"/>
</dbReference>
<dbReference type="InterPro" id="IPR039448">
    <property type="entry name" value="Beta_helix"/>
</dbReference>
<evidence type="ECO:0000256" key="4">
    <source>
        <dbReference type="SAM" id="MobiDB-lite"/>
    </source>
</evidence>
<dbReference type="InterPro" id="IPR011050">
    <property type="entry name" value="Pectin_lyase_fold/virulence"/>
</dbReference>
<sequence>MFDLSKIDGQITSANLEFTISSDPGHGTIEVYLGKGTNWTETNLTGSNKPSSDSFLGSIKKSYPLGSKEKISLNAESFNAEKTSLILLHKNGNDLAFASKSTSSSPKLTVTYSSSSTSSPSLDPEASKPIAPVAKGYFVTVNGRATNNGLSESSAWNLEHAFKVAKAGDVFYIKAGNYGNPKLVLYKGGTAGNPIKFIGYNRTPGDIVSHNGSTFKYRDQVDSNKMPLLTASRAATGTAIIQYADYVEFENLQITGYKTGIQSDGNHVVLRNIVATNLGTQNYNTYSGFGLMVTGNNTLVENCYILNAGAEAIKLFGANNSRVNNCSVYSDNSKNPTDYYFLIAGGTNNAIIENSVANRAAGLSHGGHGFTIKDLAERNTIRNCTAYKTNFELNFSGVRFNTIKDSFIYGASTNGNDWHANLSIFNGANNNLIKNLYIQDTWAAINWAEYNDGYVGPGGDRDQVSCGYDNTFDGITVKNTNRILNVGGGTNYTAAAKRNTFINSDFSNFRSLAVTYYPTENIKFTNSKFSNGQYFVTEAGGAYARYSKFNVTYQNCTWVNNNFRAPN</sequence>
<proteinExistence type="predicted"/>
<dbReference type="AlphaFoldDB" id="A0A918MRV0"/>
<evidence type="ECO:0000259" key="6">
    <source>
        <dbReference type="Pfam" id="PF24517"/>
    </source>
</evidence>
<keyword evidence="2" id="KW-0964">Secreted</keyword>
<comment type="subcellular location">
    <subcellularLocation>
        <location evidence="1">Secreted</location>
    </subcellularLocation>
</comment>
<reference evidence="7" key="2">
    <citation type="submission" date="2020-09" db="EMBL/GenBank/DDBJ databases">
        <authorList>
            <person name="Sun Q."/>
            <person name="Kim S."/>
        </authorList>
    </citation>
    <scope>NUCLEOTIDE SEQUENCE</scope>
    <source>
        <strain evidence="7">KCTC 12113</strain>
    </source>
</reference>
<evidence type="ECO:0000256" key="1">
    <source>
        <dbReference type="ARBA" id="ARBA00004613"/>
    </source>
</evidence>
<keyword evidence="8" id="KW-1185">Reference proteome</keyword>
<evidence type="ECO:0000256" key="3">
    <source>
        <dbReference type="ARBA" id="ARBA00022729"/>
    </source>
</evidence>
<dbReference type="InterPro" id="IPR055372">
    <property type="entry name" value="CBM96"/>
</dbReference>
<dbReference type="Gene3D" id="2.160.20.10">
    <property type="entry name" value="Single-stranded right-handed beta-helix, Pectin lyase-like"/>
    <property type="match status" value="1"/>
</dbReference>
<name>A0A918MRV0_9FLAO</name>
<dbReference type="Pfam" id="PF24517">
    <property type="entry name" value="CBM96"/>
    <property type="match status" value="1"/>
</dbReference>
<evidence type="ECO:0000259" key="5">
    <source>
        <dbReference type="Pfam" id="PF13229"/>
    </source>
</evidence>
<accession>A0A918MRV0</accession>
<dbReference type="SMART" id="SM00710">
    <property type="entry name" value="PbH1"/>
    <property type="match status" value="7"/>
</dbReference>
<reference evidence="7" key="1">
    <citation type="journal article" date="2014" name="Int. J. Syst. Evol. Microbiol.">
        <title>Complete genome sequence of Corynebacterium casei LMG S-19264T (=DSM 44701T), isolated from a smear-ripened cheese.</title>
        <authorList>
            <consortium name="US DOE Joint Genome Institute (JGI-PGF)"/>
            <person name="Walter F."/>
            <person name="Albersmeier A."/>
            <person name="Kalinowski J."/>
            <person name="Ruckert C."/>
        </authorList>
    </citation>
    <scope>NUCLEOTIDE SEQUENCE</scope>
    <source>
        <strain evidence="7">KCTC 12113</strain>
    </source>
</reference>
<feature type="domain" description="Carbohydrate-binding module family 96" evidence="6">
    <location>
        <begin position="2"/>
        <end position="111"/>
    </location>
</feature>
<dbReference type="InterPro" id="IPR012334">
    <property type="entry name" value="Pectin_lyas_fold"/>
</dbReference>
<organism evidence="7 8">
    <name type="scientific">Arenibacter certesii</name>
    <dbReference type="NCBI Taxonomy" id="228955"/>
    <lineage>
        <taxon>Bacteria</taxon>
        <taxon>Pseudomonadati</taxon>
        <taxon>Bacteroidota</taxon>
        <taxon>Flavobacteriia</taxon>
        <taxon>Flavobacteriales</taxon>
        <taxon>Flavobacteriaceae</taxon>
        <taxon>Arenibacter</taxon>
    </lineage>
</organism>
<dbReference type="InterPro" id="IPR006626">
    <property type="entry name" value="PbH1"/>
</dbReference>
<dbReference type="Pfam" id="PF13229">
    <property type="entry name" value="Beta_helix"/>
    <property type="match status" value="1"/>
</dbReference>
<dbReference type="Proteomes" id="UP000634668">
    <property type="component" value="Unassembled WGS sequence"/>
</dbReference>
<feature type="domain" description="Right handed beta helix" evidence="5">
    <location>
        <begin position="243"/>
        <end position="390"/>
    </location>
</feature>
<evidence type="ECO:0000313" key="8">
    <source>
        <dbReference type="Proteomes" id="UP000634668"/>
    </source>
</evidence>
<feature type="compositionally biased region" description="Polar residues" evidence="4">
    <location>
        <begin position="100"/>
        <end position="112"/>
    </location>
</feature>
<comment type="caution">
    <text evidence="7">The sequence shown here is derived from an EMBL/GenBank/DDBJ whole genome shotgun (WGS) entry which is preliminary data.</text>
</comment>
<protein>
    <recommendedName>
        <fullName evidence="9">Right handed beta helix domain-containing protein</fullName>
    </recommendedName>
</protein>
<evidence type="ECO:0000256" key="2">
    <source>
        <dbReference type="ARBA" id="ARBA00022525"/>
    </source>
</evidence>
<feature type="region of interest" description="Disordered" evidence="4">
    <location>
        <begin position="100"/>
        <end position="127"/>
    </location>
</feature>
<dbReference type="EMBL" id="BMWP01000060">
    <property type="protein sequence ID" value="GGW51743.1"/>
    <property type="molecule type" value="Genomic_DNA"/>
</dbReference>
<evidence type="ECO:0008006" key="9">
    <source>
        <dbReference type="Google" id="ProtNLM"/>
    </source>
</evidence>
<keyword evidence="3" id="KW-0732">Signal</keyword>
<dbReference type="SUPFAM" id="SSF51126">
    <property type="entry name" value="Pectin lyase-like"/>
    <property type="match status" value="2"/>
</dbReference>